<gene>
    <name evidence="1" type="ORF">BpHYR1_014988</name>
</gene>
<reference evidence="1 2" key="1">
    <citation type="journal article" date="2018" name="Sci. Rep.">
        <title>Genomic signatures of local adaptation to the degree of environmental predictability in rotifers.</title>
        <authorList>
            <person name="Franch-Gras L."/>
            <person name="Hahn C."/>
            <person name="Garcia-Roger E.M."/>
            <person name="Carmona M.J."/>
            <person name="Serra M."/>
            <person name="Gomez A."/>
        </authorList>
    </citation>
    <scope>NUCLEOTIDE SEQUENCE [LARGE SCALE GENOMIC DNA]</scope>
    <source>
        <strain evidence="1">HYR1</strain>
    </source>
</reference>
<dbReference type="Proteomes" id="UP000276133">
    <property type="component" value="Unassembled WGS sequence"/>
</dbReference>
<name>A0A3M7RL60_BRAPC</name>
<keyword evidence="2" id="KW-1185">Reference proteome</keyword>
<accession>A0A3M7RL60</accession>
<dbReference type="AlphaFoldDB" id="A0A3M7RL60"/>
<protein>
    <submittedName>
        <fullName evidence="1">Uncharacterized protein</fullName>
    </submittedName>
</protein>
<organism evidence="1 2">
    <name type="scientific">Brachionus plicatilis</name>
    <name type="common">Marine rotifer</name>
    <name type="synonym">Brachionus muelleri</name>
    <dbReference type="NCBI Taxonomy" id="10195"/>
    <lineage>
        <taxon>Eukaryota</taxon>
        <taxon>Metazoa</taxon>
        <taxon>Spiralia</taxon>
        <taxon>Gnathifera</taxon>
        <taxon>Rotifera</taxon>
        <taxon>Eurotatoria</taxon>
        <taxon>Monogononta</taxon>
        <taxon>Pseudotrocha</taxon>
        <taxon>Ploima</taxon>
        <taxon>Brachionidae</taxon>
        <taxon>Brachionus</taxon>
    </lineage>
</organism>
<dbReference type="EMBL" id="REGN01003156">
    <property type="protein sequence ID" value="RNA24209.1"/>
    <property type="molecule type" value="Genomic_DNA"/>
</dbReference>
<evidence type="ECO:0000313" key="1">
    <source>
        <dbReference type="EMBL" id="RNA24209.1"/>
    </source>
</evidence>
<proteinExistence type="predicted"/>
<dbReference type="OrthoDB" id="125347at2759"/>
<evidence type="ECO:0000313" key="2">
    <source>
        <dbReference type="Proteomes" id="UP000276133"/>
    </source>
</evidence>
<comment type="caution">
    <text evidence="1">The sequence shown here is derived from an EMBL/GenBank/DDBJ whole genome shotgun (WGS) entry which is preliminary data.</text>
</comment>
<sequence>MCKELPKVTNLASEFEIRIPASTMSDILKNKKRYINFDSSNEYKEALHLCYRDKRSKNLPECNKIAIILKKIFITCFILKFPKQDNLEQSSYGNHSGTLFVSVATLLIVPCKLGKVNSKKNPSHPFKGLCMAIEYLIIPSCVDVHSLLNALDFPYQQLTLIGLIKLETD</sequence>